<dbReference type="EMBL" id="BNCP01000024">
    <property type="protein sequence ID" value="GIL82438.1"/>
    <property type="molecule type" value="Genomic_DNA"/>
</dbReference>
<feature type="compositionally biased region" description="Low complexity" evidence="1">
    <location>
        <begin position="407"/>
        <end position="418"/>
    </location>
</feature>
<dbReference type="InterPro" id="IPR036691">
    <property type="entry name" value="Endo/exonu/phosph_ase_sf"/>
</dbReference>
<feature type="compositionally biased region" description="Basic residues" evidence="1">
    <location>
        <begin position="394"/>
        <end position="405"/>
    </location>
</feature>
<name>A0A8J4CIE0_9CHLO</name>
<dbReference type="InterPro" id="IPR050410">
    <property type="entry name" value="CCR4/nocturin_mRNA_transcr"/>
</dbReference>
<accession>A0A8J4CIE0</accession>
<feature type="compositionally biased region" description="Low complexity" evidence="1">
    <location>
        <begin position="504"/>
        <end position="520"/>
    </location>
</feature>
<feature type="domain" description="Endonuclease/exonuclease/phosphatase" evidence="2">
    <location>
        <begin position="196"/>
        <end position="287"/>
    </location>
</feature>
<dbReference type="Proteomes" id="UP000722791">
    <property type="component" value="Unassembled WGS sequence"/>
</dbReference>
<feature type="compositionally biased region" description="Low complexity" evidence="1">
    <location>
        <begin position="148"/>
        <end position="164"/>
    </location>
</feature>
<dbReference type="SUPFAM" id="SSF56219">
    <property type="entry name" value="DNase I-like"/>
    <property type="match status" value="1"/>
</dbReference>
<dbReference type="PANTHER" id="PTHR12121">
    <property type="entry name" value="CARBON CATABOLITE REPRESSOR PROTEIN 4"/>
    <property type="match status" value="1"/>
</dbReference>
<dbReference type="GO" id="GO:0000175">
    <property type="term" value="F:3'-5'-RNA exonuclease activity"/>
    <property type="evidence" value="ECO:0007669"/>
    <property type="project" value="TreeGrafter"/>
</dbReference>
<evidence type="ECO:0000313" key="4">
    <source>
        <dbReference type="EMBL" id="GIM07813.1"/>
    </source>
</evidence>
<evidence type="ECO:0000313" key="3">
    <source>
        <dbReference type="EMBL" id="GIL82438.1"/>
    </source>
</evidence>
<keyword evidence="5" id="KW-1185">Reference proteome</keyword>
<gene>
    <name evidence="3" type="ORF">Vretifemale_11427</name>
    <name evidence="4" type="ORF">Vretimale_11886</name>
</gene>
<reference evidence="3" key="1">
    <citation type="journal article" date="2021" name="Proc. Natl. Acad. Sci. U.S.A.">
        <title>Three genomes in the algal genus Volvox reveal the fate of a haploid sex-determining region after a transition to homothallism.</title>
        <authorList>
            <person name="Yamamoto K."/>
            <person name="Hamaji T."/>
            <person name="Kawai-Toyooka H."/>
            <person name="Matsuzaki R."/>
            <person name="Takahashi F."/>
            <person name="Nishimura Y."/>
            <person name="Kawachi M."/>
            <person name="Noguchi H."/>
            <person name="Minakuchi Y."/>
            <person name="Umen J.G."/>
            <person name="Toyoda A."/>
            <person name="Nozaki H."/>
        </authorList>
    </citation>
    <scope>NUCLEOTIDE SEQUENCE</scope>
    <source>
        <strain evidence="4">NIES-3785</strain>
        <strain evidence="3">NIES-3786</strain>
    </source>
</reference>
<feature type="compositionally biased region" description="Low complexity" evidence="1">
    <location>
        <begin position="430"/>
        <end position="456"/>
    </location>
</feature>
<dbReference type="Pfam" id="PF03372">
    <property type="entry name" value="Exo_endo_phos"/>
    <property type="match status" value="1"/>
</dbReference>
<organism evidence="3 5">
    <name type="scientific">Volvox reticuliferus</name>
    <dbReference type="NCBI Taxonomy" id="1737510"/>
    <lineage>
        <taxon>Eukaryota</taxon>
        <taxon>Viridiplantae</taxon>
        <taxon>Chlorophyta</taxon>
        <taxon>core chlorophytes</taxon>
        <taxon>Chlorophyceae</taxon>
        <taxon>CS clade</taxon>
        <taxon>Chlamydomonadales</taxon>
        <taxon>Volvocaceae</taxon>
        <taxon>Volvox</taxon>
    </lineage>
</organism>
<feature type="region of interest" description="Disordered" evidence="1">
    <location>
        <begin position="826"/>
        <end position="867"/>
    </location>
</feature>
<evidence type="ECO:0000313" key="5">
    <source>
        <dbReference type="Proteomes" id="UP000747110"/>
    </source>
</evidence>
<dbReference type="Proteomes" id="UP000747110">
    <property type="component" value="Unassembled WGS sequence"/>
</dbReference>
<protein>
    <recommendedName>
        <fullName evidence="2">Endonuclease/exonuclease/phosphatase domain-containing protein</fullName>
    </recommendedName>
</protein>
<proteinExistence type="predicted"/>
<dbReference type="EMBL" id="BNCQ01000025">
    <property type="protein sequence ID" value="GIM07813.1"/>
    <property type="molecule type" value="Genomic_DNA"/>
</dbReference>
<evidence type="ECO:0000256" key="1">
    <source>
        <dbReference type="SAM" id="MobiDB-lite"/>
    </source>
</evidence>
<sequence>MFGCRRFTTSRRGVQTMASHLQATAGGINRAQQKTLPTAQTAYSPVDEFTQSVARSLNVTINDAAAFPQMSTQPVEPLSAVPHVQALSGNEYQQPVTTYDSDAQRFGARISSSRCQACSTGEAAAERARSWYGQRVWARVPAAPSAAPSISTISQGAPQAAPGAHGAGVGGAGGDVAMSANVVPQPQAWRFSVMCFNILADTYAQYFSHKLYGDVPRHYLDWHHRLSLLVEEVRYWAPDIVCLQEVQHYQELELELRAAGYEGRFMRRTGRRRDGCATFWRADRLRACSIQRLDFAPLGLEDNVAMLLSLTPRWEAGGGQGLDRQTAEALSAVRLLVATTHITFDPAKGDVKLGQVRTLLSRAASLATNPPAENRQLDGAGSYSNTHSQQHSCGHQHHQHQHGHRYASSSSSSSASNSIAHGSEHRDMQQEQQLFQQRQQESSHQQQQQQQQQQSSNPGPGQIRGSHNPHPTHHRPQAAHPPKSCSIPEAASAGPGMRSEEQRSASASSPTPASATSSATGVEGRRRKAPAVPRTSSFPRDGPHGAAAVAGVGGQQQVGQDCQQPQQPLQTLAIITGDFNSTAGSPLYQFVAQGSLDLARTNRKKLSGQLHGVCHTQYKPVSEVKQLHAQLTAGSASAAIDRREVTSAKPAAPASAAGDLAADTPVVTAVGISSPLGTPPSTPFVAAVAADAQGTGAASGTKASVGVTQRIATAAMESAAAAISACTAAAIAAASHPVLASPVSRAVAACKVLDNFLHSAAAASGTHRLGGERWSEKELRNAMGDQYDVSAVPRAITSSRSCVVLPPSAPAMAASTSLPAIINDRADDSSEQQQQPPLKLGRQHSPPPVNRLSLEGSRGDSDAGVAAGANSPCRSLNADLGGVTAAVAAVEPPSLAGPAPGPLVVRHPLRLKSSYVEVARAEPAFTSIHSGFMGTVDFIWYTTDPILQQQEMLRDQQQQVKASVDVYAEAALEPEAVAPPPPPSPHQGEGPALPHVSVQGTPSVSAVEPGESGAMTFTEMAPVVVPCGDHGIADSVSAQQLPQPQPQSCSQPLHGGCSAAAAAAASTSGAAANSTAAHATASEAAGVAGRRFQLVPVAVLQPPDLELLPRGLPAAGWGSDHISIMTEFELRPV</sequence>
<dbReference type="Gene3D" id="3.60.10.10">
    <property type="entry name" value="Endonuclease/exonuclease/phosphatase"/>
    <property type="match status" value="2"/>
</dbReference>
<evidence type="ECO:0000259" key="2">
    <source>
        <dbReference type="Pfam" id="PF03372"/>
    </source>
</evidence>
<feature type="region of interest" description="Disordered" evidence="1">
    <location>
        <begin position="367"/>
        <end position="564"/>
    </location>
</feature>
<dbReference type="PANTHER" id="PTHR12121:SF100">
    <property type="entry name" value="POLY(A)-SPECIFIC RIBONUCLEASE"/>
    <property type="match status" value="1"/>
</dbReference>
<dbReference type="InterPro" id="IPR005135">
    <property type="entry name" value="Endo/exonuclease/phosphatase"/>
</dbReference>
<dbReference type="AlphaFoldDB" id="A0A8J4CIE0"/>
<dbReference type="OrthoDB" id="428734at2759"/>
<feature type="region of interest" description="Disordered" evidence="1">
    <location>
        <begin position="975"/>
        <end position="1007"/>
    </location>
</feature>
<comment type="caution">
    <text evidence="3">The sequence shown here is derived from an EMBL/GenBank/DDBJ whole genome shotgun (WGS) entry which is preliminary data.</text>
</comment>
<feature type="region of interest" description="Disordered" evidence="1">
    <location>
        <begin position="148"/>
        <end position="168"/>
    </location>
</feature>